<dbReference type="InterPro" id="IPR046450">
    <property type="entry name" value="PA_dom_sf"/>
</dbReference>
<organism evidence="3 4">
    <name type="scientific">Plakobranchus ocellatus</name>
    <dbReference type="NCBI Taxonomy" id="259542"/>
    <lineage>
        <taxon>Eukaryota</taxon>
        <taxon>Metazoa</taxon>
        <taxon>Spiralia</taxon>
        <taxon>Lophotrochozoa</taxon>
        <taxon>Mollusca</taxon>
        <taxon>Gastropoda</taxon>
        <taxon>Heterobranchia</taxon>
        <taxon>Euthyneura</taxon>
        <taxon>Panpulmonata</taxon>
        <taxon>Sacoglossa</taxon>
        <taxon>Placobranchoidea</taxon>
        <taxon>Plakobranchidae</taxon>
        <taxon>Plakobranchus</taxon>
    </lineage>
</organism>
<dbReference type="Gene3D" id="3.40.630.10">
    <property type="entry name" value="Zn peptidases"/>
    <property type="match status" value="1"/>
</dbReference>
<name>A0AAV4BRM0_9GAST</name>
<keyword evidence="4" id="KW-1185">Reference proteome</keyword>
<keyword evidence="1" id="KW-0812">Transmembrane</keyword>
<dbReference type="SUPFAM" id="SSF53187">
    <property type="entry name" value="Zn-dependent exopeptidases"/>
    <property type="match status" value="1"/>
</dbReference>
<dbReference type="AlphaFoldDB" id="A0AAV4BRM0"/>
<dbReference type="PANTHER" id="PTHR10404:SF46">
    <property type="entry name" value="VACUOLAR PROTEIN SORTING-ASSOCIATED PROTEIN 70"/>
    <property type="match status" value="1"/>
</dbReference>
<protein>
    <submittedName>
        <fullName evidence="3">N-acetylated-alpha-linked acidic dipeptidase 2</fullName>
    </submittedName>
</protein>
<evidence type="ECO:0000259" key="2">
    <source>
        <dbReference type="Pfam" id="PF02225"/>
    </source>
</evidence>
<dbReference type="GO" id="GO:0004180">
    <property type="term" value="F:carboxypeptidase activity"/>
    <property type="evidence" value="ECO:0007669"/>
    <property type="project" value="TreeGrafter"/>
</dbReference>
<evidence type="ECO:0000313" key="3">
    <source>
        <dbReference type="EMBL" id="GFO21489.1"/>
    </source>
</evidence>
<gene>
    <name evidence="3" type="ORF">PoB_004799400</name>
</gene>
<dbReference type="Gene3D" id="3.50.30.30">
    <property type="match status" value="1"/>
</dbReference>
<evidence type="ECO:0000313" key="4">
    <source>
        <dbReference type="Proteomes" id="UP000735302"/>
    </source>
</evidence>
<accession>A0AAV4BRM0</accession>
<dbReference type="EMBL" id="BLXT01005260">
    <property type="protein sequence ID" value="GFO21489.1"/>
    <property type="molecule type" value="Genomic_DNA"/>
</dbReference>
<feature type="transmembrane region" description="Helical" evidence="1">
    <location>
        <begin position="33"/>
        <end position="56"/>
    </location>
</feature>
<dbReference type="InterPro" id="IPR003137">
    <property type="entry name" value="PA_domain"/>
</dbReference>
<dbReference type="PANTHER" id="PTHR10404">
    <property type="entry name" value="N-ACETYLATED-ALPHA-LINKED ACIDIC DIPEPTIDASE"/>
    <property type="match status" value="1"/>
</dbReference>
<sequence length="303" mass="33151">MASSTVRLNQAYESAKDVDYSGRAISVCRGRRLLFLIVLVGVIALVVGLLIGRFAIPHDKSSEEKLLRALSQEADADVSETILNAISPRNIEENLKILSQKPHIAGRQGDFDLVKFIRERFQSYGLGVQVTPYDVLLSYPNDEVANSVRLLSSNGDIVYDSVQNESDISHLEGVVPPFNAYSPARKVEGKLAFVNYGRVDDYTWLQSRGINVTGHIVLAKLGRIFRGDIVDIAAANGAIGVVTFPDPADYTGVNNGDRRYAPDALWMPPDGIQRGTIFTGFADPLTPGYPANSKIAHVIARQH</sequence>
<proteinExistence type="predicted"/>
<comment type="caution">
    <text evidence="3">The sequence shown here is derived from an EMBL/GenBank/DDBJ whole genome shotgun (WGS) entry which is preliminary data.</text>
</comment>
<keyword evidence="1" id="KW-0472">Membrane</keyword>
<reference evidence="3 4" key="1">
    <citation type="journal article" date="2021" name="Elife">
        <title>Chloroplast acquisition without the gene transfer in kleptoplastic sea slugs, Plakobranchus ocellatus.</title>
        <authorList>
            <person name="Maeda T."/>
            <person name="Takahashi S."/>
            <person name="Yoshida T."/>
            <person name="Shimamura S."/>
            <person name="Takaki Y."/>
            <person name="Nagai Y."/>
            <person name="Toyoda A."/>
            <person name="Suzuki Y."/>
            <person name="Arimoto A."/>
            <person name="Ishii H."/>
            <person name="Satoh N."/>
            <person name="Nishiyama T."/>
            <person name="Hasebe M."/>
            <person name="Maruyama T."/>
            <person name="Minagawa J."/>
            <person name="Obokata J."/>
            <person name="Shigenobu S."/>
        </authorList>
    </citation>
    <scope>NUCLEOTIDE SEQUENCE [LARGE SCALE GENOMIC DNA]</scope>
</reference>
<dbReference type="InterPro" id="IPR039373">
    <property type="entry name" value="Peptidase_M28B"/>
</dbReference>
<dbReference type="Pfam" id="PF02225">
    <property type="entry name" value="PA"/>
    <property type="match status" value="1"/>
</dbReference>
<dbReference type="SUPFAM" id="SSF52025">
    <property type="entry name" value="PA domain"/>
    <property type="match status" value="1"/>
</dbReference>
<dbReference type="Proteomes" id="UP000735302">
    <property type="component" value="Unassembled WGS sequence"/>
</dbReference>
<keyword evidence="1" id="KW-1133">Transmembrane helix</keyword>
<evidence type="ECO:0000256" key="1">
    <source>
        <dbReference type="SAM" id="Phobius"/>
    </source>
</evidence>
<feature type="domain" description="PA" evidence="2">
    <location>
        <begin position="188"/>
        <end position="275"/>
    </location>
</feature>